<gene>
    <name evidence="3" type="ORF">SAMN04515671_0858</name>
</gene>
<keyword evidence="4" id="KW-1185">Reference proteome</keyword>
<dbReference type="RefSeq" id="WP_090474734.1">
    <property type="nucleotide sequence ID" value="NZ_LT629710.1"/>
</dbReference>
<evidence type="ECO:0000259" key="2">
    <source>
        <dbReference type="Pfam" id="PF13224"/>
    </source>
</evidence>
<dbReference type="Proteomes" id="UP000198741">
    <property type="component" value="Chromosome I"/>
</dbReference>
<feature type="domain" description="DUF4032" evidence="2">
    <location>
        <begin position="226"/>
        <end position="390"/>
    </location>
</feature>
<feature type="compositionally biased region" description="Acidic residues" evidence="1">
    <location>
        <begin position="412"/>
        <end position="423"/>
    </location>
</feature>
<dbReference type="InterPro" id="IPR011009">
    <property type="entry name" value="Kinase-like_dom_sf"/>
</dbReference>
<organism evidence="3 4">
    <name type="scientific">Nakamurella panacisegetis</name>
    <dbReference type="NCBI Taxonomy" id="1090615"/>
    <lineage>
        <taxon>Bacteria</taxon>
        <taxon>Bacillati</taxon>
        <taxon>Actinomycetota</taxon>
        <taxon>Actinomycetes</taxon>
        <taxon>Nakamurellales</taxon>
        <taxon>Nakamurellaceae</taxon>
        <taxon>Nakamurella</taxon>
    </lineage>
</organism>
<dbReference type="GO" id="GO:0016301">
    <property type="term" value="F:kinase activity"/>
    <property type="evidence" value="ECO:0007669"/>
    <property type="project" value="UniProtKB-KW"/>
</dbReference>
<dbReference type="OrthoDB" id="1550523at2"/>
<dbReference type="STRING" id="1090615.SAMN04515671_0858"/>
<protein>
    <submittedName>
        <fullName evidence="3">Lipopolysaccharide kinase (Kdo/WaaP) family protein</fullName>
    </submittedName>
</protein>
<dbReference type="SUPFAM" id="SSF56112">
    <property type="entry name" value="Protein kinase-like (PK-like)"/>
    <property type="match status" value="1"/>
</dbReference>
<evidence type="ECO:0000313" key="4">
    <source>
        <dbReference type="Proteomes" id="UP000198741"/>
    </source>
</evidence>
<dbReference type="EMBL" id="LT629710">
    <property type="protein sequence ID" value="SDO41212.1"/>
    <property type="molecule type" value="Genomic_DNA"/>
</dbReference>
<dbReference type="Pfam" id="PF13224">
    <property type="entry name" value="DUF4032"/>
    <property type="match status" value="1"/>
</dbReference>
<reference evidence="3 4" key="1">
    <citation type="submission" date="2016-10" db="EMBL/GenBank/DDBJ databases">
        <authorList>
            <person name="de Groot N.N."/>
        </authorList>
    </citation>
    <scope>NUCLEOTIDE SEQUENCE [LARGE SCALE GENOMIC DNA]</scope>
    <source>
        <strain evidence="4">P4-7,KCTC 19426,CECT 7604</strain>
    </source>
</reference>
<accession>A0A1H0JC79</accession>
<evidence type="ECO:0000313" key="3">
    <source>
        <dbReference type="EMBL" id="SDO41212.1"/>
    </source>
</evidence>
<feature type="region of interest" description="Disordered" evidence="1">
    <location>
        <begin position="402"/>
        <end position="423"/>
    </location>
</feature>
<evidence type="ECO:0000256" key="1">
    <source>
        <dbReference type="SAM" id="MobiDB-lite"/>
    </source>
</evidence>
<keyword evidence="3" id="KW-0808">Transferase</keyword>
<proteinExistence type="predicted"/>
<dbReference type="InterPro" id="IPR025111">
    <property type="entry name" value="DUF4032"/>
</dbReference>
<name>A0A1H0JC79_9ACTN</name>
<sequence>MQFATGPDPTDLLTLPWSTPLEDWPKEKLVSLPRGISRHVVRFVRMGGIVYAIKEISQGLAEHEYELLRDLAKAGIPVVQAVGVVANRTTPEGEPLDAALVTKHLRFSLPYRALFSRRLDVDLEPKLLDALAELLVRLHLVGFAWKDCSLSNTLFRRDAGALAAYLVDAETGEMRPSLSDGQRQQDLDIAETNLAGELLDLQMSGLLSESVDPLATAVSVIEKYERLWAELTQPQTMGEDEWWRIEKRLARLNQLGYDVAQIQINEKDGDPHILVQTQVVEAGHHRRRMFNLTGLEMQENQARRVLNDLDTYRSRAVMPETEVDEDTVARHWVTDVFEPVLEAVPPDLAAKLEPAEIFHEVLEHRWFLSEAAGHEVSIEDAVKSYVDNVLRFRPDEQALLDPDLMGNGLMNPDDDEEEPDPEADAAWEAAAMRYGG</sequence>
<dbReference type="AlphaFoldDB" id="A0A1H0JC79"/>
<dbReference type="Pfam" id="PF06293">
    <property type="entry name" value="Kdo"/>
    <property type="match status" value="1"/>
</dbReference>
<keyword evidence="3" id="KW-0418">Kinase</keyword>